<evidence type="ECO:0000313" key="1">
    <source>
        <dbReference type="EMBL" id="SNY85044.1"/>
    </source>
</evidence>
<dbReference type="Proteomes" id="UP000219565">
    <property type="component" value="Unassembled WGS sequence"/>
</dbReference>
<keyword evidence="2" id="KW-1185">Reference proteome</keyword>
<dbReference type="OrthoDB" id="4555650at2"/>
<evidence type="ECO:0000313" key="2">
    <source>
        <dbReference type="Proteomes" id="UP000219565"/>
    </source>
</evidence>
<reference evidence="1 2" key="1">
    <citation type="submission" date="2017-09" db="EMBL/GenBank/DDBJ databases">
        <authorList>
            <person name="Ehlers B."/>
            <person name="Leendertz F.H."/>
        </authorList>
    </citation>
    <scope>NUCLEOTIDE SEQUENCE [LARGE SCALE GENOMIC DNA]</scope>
    <source>
        <strain evidence="1 2">DSM 45537</strain>
    </source>
</reference>
<organism evidence="1 2">
    <name type="scientific">Nocardia amikacinitolerans</name>
    <dbReference type="NCBI Taxonomy" id="756689"/>
    <lineage>
        <taxon>Bacteria</taxon>
        <taxon>Bacillati</taxon>
        <taxon>Actinomycetota</taxon>
        <taxon>Actinomycetes</taxon>
        <taxon>Mycobacteriales</taxon>
        <taxon>Nocardiaceae</taxon>
        <taxon>Nocardia</taxon>
    </lineage>
</organism>
<dbReference type="RefSeq" id="WP_097245905.1">
    <property type="nucleotide sequence ID" value="NZ_JAMTCV010000009.1"/>
</dbReference>
<protein>
    <submittedName>
        <fullName evidence="1">Uncharacterized protein</fullName>
    </submittedName>
</protein>
<proteinExistence type="predicted"/>
<sequence>MPERYEVGKVHSCEFCDTEEQTIGSRAALADAQSLAEQDAHRPLEWRRVLEAEPWPLRADPEDGHFQYVIHRRTDA</sequence>
<dbReference type="STRING" id="1379680.GCA_001612615_03349"/>
<name>A0A285LJB7_9NOCA</name>
<accession>A0A285LJB7</accession>
<dbReference type="AlphaFoldDB" id="A0A285LJB7"/>
<gene>
    <name evidence="1" type="ORF">SAMN04244553_3705</name>
</gene>
<dbReference type="EMBL" id="OBEG01000003">
    <property type="protein sequence ID" value="SNY85044.1"/>
    <property type="molecule type" value="Genomic_DNA"/>
</dbReference>